<reference evidence="1" key="1">
    <citation type="submission" date="2020-05" db="EMBL/GenBank/DDBJ databases">
        <title>Large-scale comparative analyses of tick genomes elucidate their genetic diversity and vector capacities.</title>
        <authorList>
            <person name="Jia N."/>
            <person name="Wang J."/>
            <person name="Shi W."/>
            <person name="Du L."/>
            <person name="Sun Y."/>
            <person name="Zhan W."/>
            <person name="Jiang J."/>
            <person name="Wang Q."/>
            <person name="Zhang B."/>
            <person name="Ji P."/>
            <person name="Sakyi L.B."/>
            <person name="Cui X."/>
            <person name="Yuan T."/>
            <person name="Jiang B."/>
            <person name="Yang W."/>
            <person name="Lam T.T.-Y."/>
            <person name="Chang Q."/>
            <person name="Ding S."/>
            <person name="Wang X."/>
            <person name="Zhu J."/>
            <person name="Ruan X."/>
            <person name="Zhao L."/>
            <person name="Wei J."/>
            <person name="Que T."/>
            <person name="Du C."/>
            <person name="Cheng J."/>
            <person name="Dai P."/>
            <person name="Han X."/>
            <person name="Huang E."/>
            <person name="Gao Y."/>
            <person name="Liu J."/>
            <person name="Shao H."/>
            <person name="Ye R."/>
            <person name="Li L."/>
            <person name="Wei W."/>
            <person name="Wang X."/>
            <person name="Wang C."/>
            <person name="Yang T."/>
            <person name="Huo Q."/>
            <person name="Li W."/>
            <person name="Guo W."/>
            <person name="Chen H."/>
            <person name="Zhou L."/>
            <person name="Ni X."/>
            <person name="Tian J."/>
            <person name="Zhou Y."/>
            <person name="Sheng Y."/>
            <person name="Liu T."/>
            <person name="Pan Y."/>
            <person name="Xia L."/>
            <person name="Li J."/>
            <person name="Zhao F."/>
            <person name="Cao W."/>
        </authorList>
    </citation>
    <scope>NUCLEOTIDE SEQUENCE</scope>
    <source>
        <strain evidence="1">Hyas-2018</strain>
    </source>
</reference>
<protein>
    <submittedName>
        <fullName evidence="1">Uncharacterized protein</fullName>
    </submittedName>
</protein>
<dbReference type="EMBL" id="CM023490">
    <property type="protein sequence ID" value="KAH6943125.1"/>
    <property type="molecule type" value="Genomic_DNA"/>
</dbReference>
<evidence type="ECO:0000313" key="1">
    <source>
        <dbReference type="EMBL" id="KAH6943125.1"/>
    </source>
</evidence>
<accession>A0ACB7T8F3</accession>
<comment type="caution">
    <text evidence="1">The sequence shown here is derived from an EMBL/GenBank/DDBJ whole genome shotgun (WGS) entry which is preliminary data.</text>
</comment>
<name>A0ACB7T8F3_HYAAI</name>
<organism evidence="1 2">
    <name type="scientific">Hyalomma asiaticum</name>
    <name type="common">Tick</name>
    <dbReference type="NCBI Taxonomy" id="266040"/>
    <lineage>
        <taxon>Eukaryota</taxon>
        <taxon>Metazoa</taxon>
        <taxon>Ecdysozoa</taxon>
        <taxon>Arthropoda</taxon>
        <taxon>Chelicerata</taxon>
        <taxon>Arachnida</taxon>
        <taxon>Acari</taxon>
        <taxon>Parasitiformes</taxon>
        <taxon>Ixodida</taxon>
        <taxon>Ixodoidea</taxon>
        <taxon>Ixodidae</taxon>
        <taxon>Hyalomminae</taxon>
        <taxon>Hyalomma</taxon>
    </lineage>
</organism>
<sequence>MLLFGRPKRSKEPAPASQGGRGTGAETSGNSRSEDHSPPNCTLNESRRGYGPMMRVSDARVSESYPQHPRKREQHNTYAENHNINIRALFFSHAKMDGLAHCRQRDDGVVTDVRARVALALLSLVVEVWRMRRATNRSVVGKQETQKANNGRVPEAAARGDWKQLHTHIAVCWPLRYAPAACS</sequence>
<proteinExistence type="predicted"/>
<dbReference type="Proteomes" id="UP000821845">
    <property type="component" value="Chromosome 10"/>
</dbReference>
<gene>
    <name evidence="1" type="ORF">HPB50_016029</name>
</gene>
<evidence type="ECO:0000313" key="2">
    <source>
        <dbReference type="Proteomes" id="UP000821845"/>
    </source>
</evidence>
<keyword evidence="2" id="KW-1185">Reference proteome</keyword>